<feature type="signal peptide" evidence="1">
    <location>
        <begin position="1"/>
        <end position="20"/>
    </location>
</feature>
<keyword evidence="1" id="KW-0732">Signal</keyword>
<dbReference type="AlphaFoldDB" id="A0A4Y7Q5Z5"/>
<organism evidence="2 3">
    <name type="scientific">Rickenella mellea</name>
    <dbReference type="NCBI Taxonomy" id="50990"/>
    <lineage>
        <taxon>Eukaryota</taxon>
        <taxon>Fungi</taxon>
        <taxon>Dikarya</taxon>
        <taxon>Basidiomycota</taxon>
        <taxon>Agaricomycotina</taxon>
        <taxon>Agaricomycetes</taxon>
        <taxon>Hymenochaetales</taxon>
        <taxon>Rickenellaceae</taxon>
        <taxon>Rickenella</taxon>
    </lineage>
</organism>
<keyword evidence="3" id="KW-1185">Reference proteome</keyword>
<evidence type="ECO:0000256" key="1">
    <source>
        <dbReference type="SAM" id="SignalP"/>
    </source>
</evidence>
<protein>
    <recommendedName>
        <fullName evidence="4">Secreted protein</fullName>
    </recommendedName>
</protein>
<dbReference type="VEuPathDB" id="FungiDB:BD410DRAFT_188404"/>
<evidence type="ECO:0000313" key="2">
    <source>
        <dbReference type="EMBL" id="TDL23077.1"/>
    </source>
</evidence>
<reference evidence="2 3" key="1">
    <citation type="submission" date="2018-06" db="EMBL/GenBank/DDBJ databases">
        <title>A transcriptomic atlas of mushroom development highlights an independent origin of complex multicellularity.</title>
        <authorList>
            <consortium name="DOE Joint Genome Institute"/>
            <person name="Krizsan K."/>
            <person name="Almasi E."/>
            <person name="Merenyi Z."/>
            <person name="Sahu N."/>
            <person name="Viragh M."/>
            <person name="Koszo T."/>
            <person name="Mondo S."/>
            <person name="Kiss B."/>
            <person name="Balint B."/>
            <person name="Kues U."/>
            <person name="Barry K."/>
            <person name="Hegedus J.C."/>
            <person name="Henrissat B."/>
            <person name="Johnson J."/>
            <person name="Lipzen A."/>
            <person name="Ohm R."/>
            <person name="Nagy I."/>
            <person name="Pangilinan J."/>
            <person name="Yan J."/>
            <person name="Xiong Y."/>
            <person name="Grigoriev I.V."/>
            <person name="Hibbett D.S."/>
            <person name="Nagy L.G."/>
        </authorList>
    </citation>
    <scope>NUCLEOTIDE SEQUENCE [LARGE SCALE GENOMIC DNA]</scope>
    <source>
        <strain evidence="2 3">SZMC22713</strain>
    </source>
</reference>
<sequence length="112" mass="12712">MRSEIKLCLLLCFALALVVSYSSIRVRAAIILSCVIACSCNASLVELSRDRKLPKCRESCQYDVIGRYMRGSHYMISTSWAEARMFACNGEVRLCLLLSVTRQRLLPISIFR</sequence>
<proteinExistence type="predicted"/>
<gene>
    <name evidence="2" type="ORF">BD410DRAFT_188404</name>
</gene>
<evidence type="ECO:0000313" key="3">
    <source>
        <dbReference type="Proteomes" id="UP000294933"/>
    </source>
</evidence>
<evidence type="ECO:0008006" key="4">
    <source>
        <dbReference type="Google" id="ProtNLM"/>
    </source>
</evidence>
<name>A0A4Y7Q5Z5_9AGAM</name>
<accession>A0A4Y7Q5Z5</accession>
<dbReference type="EMBL" id="ML170172">
    <property type="protein sequence ID" value="TDL23077.1"/>
    <property type="molecule type" value="Genomic_DNA"/>
</dbReference>
<dbReference type="Proteomes" id="UP000294933">
    <property type="component" value="Unassembled WGS sequence"/>
</dbReference>
<feature type="chain" id="PRO_5021335640" description="Secreted protein" evidence="1">
    <location>
        <begin position="21"/>
        <end position="112"/>
    </location>
</feature>